<gene>
    <name evidence="11" type="ORF">CKAH01_00537</name>
</gene>
<dbReference type="EMBL" id="VYYT01000112">
    <property type="protein sequence ID" value="KAK2768930.1"/>
    <property type="molecule type" value="Genomic_DNA"/>
</dbReference>
<feature type="transmembrane region" description="Helical" evidence="9">
    <location>
        <begin position="291"/>
        <end position="314"/>
    </location>
</feature>
<reference evidence="11" key="1">
    <citation type="submission" date="2023-02" db="EMBL/GenBank/DDBJ databases">
        <title>Colletotrichum kahawae CIFC_Que2 genome sequencing and assembly.</title>
        <authorList>
            <person name="Baroncelli R."/>
        </authorList>
    </citation>
    <scope>NUCLEOTIDE SEQUENCE</scope>
    <source>
        <strain evidence="11">CIFC_Que2</strain>
    </source>
</reference>
<evidence type="ECO:0000256" key="8">
    <source>
        <dbReference type="SAM" id="MobiDB-lite"/>
    </source>
</evidence>
<dbReference type="FunFam" id="1.20.1250.20:FF:000134">
    <property type="entry name" value="MFS sugar transporter protein"/>
    <property type="match status" value="1"/>
</dbReference>
<dbReference type="SUPFAM" id="SSF103473">
    <property type="entry name" value="MFS general substrate transporter"/>
    <property type="match status" value="1"/>
</dbReference>
<feature type="transmembrane region" description="Helical" evidence="9">
    <location>
        <begin position="79"/>
        <end position="100"/>
    </location>
</feature>
<dbReference type="GO" id="GO:0005351">
    <property type="term" value="F:carbohydrate:proton symporter activity"/>
    <property type="evidence" value="ECO:0007669"/>
    <property type="project" value="TreeGrafter"/>
</dbReference>
<dbReference type="NCBIfam" id="TIGR00879">
    <property type="entry name" value="SP"/>
    <property type="match status" value="1"/>
</dbReference>
<feature type="transmembrane region" description="Helical" evidence="9">
    <location>
        <begin position="394"/>
        <end position="420"/>
    </location>
</feature>
<accession>A0AAD9YJT4</accession>
<evidence type="ECO:0000313" key="11">
    <source>
        <dbReference type="EMBL" id="KAK2768930.1"/>
    </source>
</evidence>
<keyword evidence="5 9" id="KW-1133">Transmembrane helix</keyword>
<feature type="transmembrane region" description="Helical" evidence="9">
    <location>
        <begin position="426"/>
        <end position="447"/>
    </location>
</feature>
<evidence type="ECO:0000256" key="1">
    <source>
        <dbReference type="ARBA" id="ARBA00004141"/>
    </source>
</evidence>
<feature type="region of interest" description="Disordered" evidence="8">
    <location>
        <begin position="481"/>
        <end position="522"/>
    </location>
</feature>
<feature type="transmembrane region" description="Helical" evidence="9">
    <location>
        <begin position="257"/>
        <end position="279"/>
    </location>
</feature>
<organism evidence="11 12">
    <name type="scientific">Colletotrichum kahawae</name>
    <name type="common">Coffee berry disease fungus</name>
    <dbReference type="NCBI Taxonomy" id="34407"/>
    <lineage>
        <taxon>Eukaryota</taxon>
        <taxon>Fungi</taxon>
        <taxon>Dikarya</taxon>
        <taxon>Ascomycota</taxon>
        <taxon>Pezizomycotina</taxon>
        <taxon>Sordariomycetes</taxon>
        <taxon>Hypocreomycetidae</taxon>
        <taxon>Glomerellales</taxon>
        <taxon>Glomerellaceae</taxon>
        <taxon>Colletotrichum</taxon>
        <taxon>Colletotrichum gloeosporioides species complex</taxon>
    </lineage>
</organism>
<comment type="caution">
    <text evidence="11">The sequence shown here is derived from an EMBL/GenBank/DDBJ whole genome shotgun (WGS) entry which is preliminary data.</text>
</comment>
<evidence type="ECO:0000256" key="5">
    <source>
        <dbReference type="ARBA" id="ARBA00022989"/>
    </source>
</evidence>
<dbReference type="Gene3D" id="1.20.1250.20">
    <property type="entry name" value="MFS general substrate transporter like domains"/>
    <property type="match status" value="1"/>
</dbReference>
<comment type="subcellular location">
    <subcellularLocation>
        <location evidence="1">Membrane</location>
        <topology evidence="1">Multi-pass membrane protein</topology>
    </subcellularLocation>
</comment>
<keyword evidence="3 7" id="KW-0813">Transport</keyword>
<evidence type="ECO:0000256" key="4">
    <source>
        <dbReference type="ARBA" id="ARBA00022692"/>
    </source>
</evidence>
<proteinExistence type="inferred from homology"/>
<dbReference type="PRINTS" id="PR00171">
    <property type="entry name" value="SUGRTRNSPORT"/>
</dbReference>
<dbReference type="PROSITE" id="PS00217">
    <property type="entry name" value="SUGAR_TRANSPORT_2"/>
    <property type="match status" value="1"/>
</dbReference>
<evidence type="ECO:0000256" key="6">
    <source>
        <dbReference type="ARBA" id="ARBA00023136"/>
    </source>
</evidence>
<dbReference type="InterPro" id="IPR020846">
    <property type="entry name" value="MFS_dom"/>
</dbReference>
<feature type="transmembrane region" description="Helical" evidence="9">
    <location>
        <begin position="48"/>
        <end position="72"/>
    </location>
</feature>
<dbReference type="AlphaFoldDB" id="A0AAD9YJT4"/>
<dbReference type="InterPro" id="IPR005828">
    <property type="entry name" value="MFS_sugar_transport-like"/>
</dbReference>
<dbReference type="InterPro" id="IPR003663">
    <property type="entry name" value="Sugar/inositol_transpt"/>
</dbReference>
<feature type="transmembrane region" description="Helical" evidence="9">
    <location>
        <begin position="352"/>
        <end position="374"/>
    </location>
</feature>
<feature type="transmembrane region" description="Helical" evidence="9">
    <location>
        <begin position="326"/>
        <end position="346"/>
    </location>
</feature>
<keyword evidence="11" id="KW-0762">Sugar transport</keyword>
<feature type="compositionally biased region" description="Low complexity" evidence="8">
    <location>
        <begin position="500"/>
        <end position="515"/>
    </location>
</feature>
<feature type="transmembrane region" description="Helical" evidence="9">
    <location>
        <begin position="106"/>
        <end position="127"/>
    </location>
</feature>
<evidence type="ECO:0000256" key="9">
    <source>
        <dbReference type="SAM" id="Phobius"/>
    </source>
</evidence>
<dbReference type="InterPro" id="IPR050360">
    <property type="entry name" value="MFS_Sugar_Transporters"/>
</dbReference>
<comment type="similarity">
    <text evidence="2 7">Belongs to the major facilitator superfamily. Sugar transporter (TC 2.A.1.1) family.</text>
</comment>
<evidence type="ECO:0000256" key="3">
    <source>
        <dbReference type="ARBA" id="ARBA00022448"/>
    </source>
</evidence>
<dbReference type="PANTHER" id="PTHR48022">
    <property type="entry name" value="PLASTIDIC GLUCOSE TRANSPORTER 4"/>
    <property type="match status" value="1"/>
</dbReference>
<dbReference type="GO" id="GO:0016020">
    <property type="term" value="C:membrane"/>
    <property type="evidence" value="ECO:0007669"/>
    <property type="project" value="UniProtKB-SubCell"/>
</dbReference>
<dbReference type="InterPro" id="IPR005829">
    <property type="entry name" value="Sugar_transporter_CS"/>
</dbReference>
<evidence type="ECO:0000313" key="12">
    <source>
        <dbReference type="Proteomes" id="UP001281614"/>
    </source>
</evidence>
<dbReference type="Proteomes" id="UP001281614">
    <property type="component" value="Unassembled WGS sequence"/>
</dbReference>
<dbReference type="PANTHER" id="PTHR48022:SF2">
    <property type="entry name" value="PLASTIDIC GLUCOSE TRANSPORTER 4"/>
    <property type="match status" value="1"/>
</dbReference>
<dbReference type="PROSITE" id="PS50850">
    <property type="entry name" value="MFS"/>
    <property type="match status" value="1"/>
</dbReference>
<feature type="transmembrane region" description="Helical" evidence="9">
    <location>
        <begin position="172"/>
        <end position="191"/>
    </location>
</feature>
<evidence type="ECO:0000256" key="2">
    <source>
        <dbReference type="ARBA" id="ARBA00010992"/>
    </source>
</evidence>
<evidence type="ECO:0000256" key="7">
    <source>
        <dbReference type="RuleBase" id="RU003346"/>
    </source>
</evidence>
<name>A0AAD9YJT4_COLKA</name>
<dbReference type="InterPro" id="IPR036259">
    <property type="entry name" value="MFS_trans_sf"/>
</dbReference>
<keyword evidence="4 9" id="KW-0812">Transmembrane</keyword>
<keyword evidence="12" id="KW-1185">Reference proteome</keyword>
<evidence type="ECO:0000259" key="10">
    <source>
        <dbReference type="PROSITE" id="PS50850"/>
    </source>
</evidence>
<feature type="domain" description="Major facilitator superfamily (MFS) profile" evidence="10">
    <location>
        <begin position="12"/>
        <end position="451"/>
    </location>
</feature>
<dbReference type="PROSITE" id="PS00216">
    <property type="entry name" value="SUGAR_TRANSPORT_1"/>
    <property type="match status" value="1"/>
</dbReference>
<sequence>MSPRRIPKYILASVAISLGGLANGLDTGSIGAITAMSQFKQSIGNLSPFLVGFTVSLIMLTGAVPSVLTGYLADRFGRLKLNVAGAILFGIGVLLQGTAYTLPHFMFGRALAGLGEGIFLGNLSVYICEISPTKSRGTLAGLPQFMSTAGVCVGYFAAYGTVYIDSSLSWRLPYVIQGVCAVLFGAGSLVLPESPRWLLLHGRRADAMRALERLDFSRDEAEWDFLSASQAEQQLSLSPWQSFTLLFKRGYRARTTLAIFILGMIQLSGIDGVVYYAPILFARAGLPGETAAFLASGLSAILMLAISVPAFLLADKWGRRTSAISGGVGLTCCMLLMGILYAAGVVHPYGAARWVVIICVFAFGLTYCATWNIVGKVYASEIQPGNTRAAANCVGTGVNFVSLAFSKLCNWIVAMITPILLDKSAFGAYFLFAGLAFGTTAVLAAYMPETRGRSLESIQEAFHRPPFEGLDHYLRHLKPRHRRAVREEDPAGSGVELGPSGRSGASSVVDAASSGLRLDVST</sequence>
<keyword evidence="6 9" id="KW-0472">Membrane</keyword>
<protein>
    <submittedName>
        <fullName evidence="11">MFS sugar transporter</fullName>
    </submittedName>
</protein>
<feature type="transmembrane region" description="Helical" evidence="9">
    <location>
        <begin position="139"/>
        <end position="160"/>
    </location>
</feature>
<dbReference type="Pfam" id="PF00083">
    <property type="entry name" value="Sugar_tr"/>
    <property type="match status" value="1"/>
</dbReference>